<name>A0A645GZH6_9ZZZZ</name>
<sequence length="187" mass="20697">MPDSPATPHRPALLAYGRKRSECPAAMAVQVFRLIEWCRKLPACRFPEHRKVRVRFAHGCTPPARRRLAPPHGEPQDARNPRTAPYLYSIYTSTAIHSAHRCRTGQKSPCRPSRTDKARQADGFRTRPAVRGYAARKHGSTPDSPGPISIFPPAIRRNADPAALRRLPVRISTTAPEGAVNSTLTSP</sequence>
<feature type="compositionally biased region" description="Basic and acidic residues" evidence="1">
    <location>
        <begin position="113"/>
        <end position="125"/>
    </location>
</feature>
<reference evidence="2" key="1">
    <citation type="submission" date="2019-08" db="EMBL/GenBank/DDBJ databases">
        <authorList>
            <person name="Kucharzyk K."/>
            <person name="Murdoch R.W."/>
            <person name="Higgins S."/>
            <person name="Loffler F."/>
        </authorList>
    </citation>
    <scope>NUCLEOTIDE SEQUENCE</scope>
</reference>
<gene>
    <name evidence="2" type="ORF">SDC9_179110</name>
</gene>
<dbReference type="EMBL" id="VSSQ01083243">
    <property type="protein sequence ID" value="MPN31636.1"/>
    <property type="molecule type" value="Genomic_DNA"/>
</dbReference>
<comment type="caution">
    <text evidence="2">The sequence shown here is derived from an EMBL/GenBank/DDBJ whole genome shotgun (WGS) entry which is preliminary data.</text>
</comment>
<evidence type="ECO:0000313" key="2">
    <source>
        <dbReference type="EMBL" id="MPN31636.1"/>
    </source>
</evidence>
<organism evidence="2">
    <name type="scientific">bioreactor metagenome</name>
    <dbReference type="NCBI Taxonomy" id="1076179"/>
    <lineage>
        <taxon>unclassified sequences</taxon>
        <taxon>metagenomes</taxon>
        <taxon>ecological metagenomes</taxon>
    </lineage>
</organism>
<proteinExistence type="predicted"/>
<evidence type="ECO:0000256" key="1">
    <source>
        <dbReference type="SAM" id="MobiDB-lite"/>
    </source>
</evidence>
<feature type="region of interest" description="Disordered" evidence="1">
    <location>
        <begin position="101"/>
        <end position="154"/>
    </location>
</feature>
<dbReference type="AlphaFoldDB" id="A0A645GZH6"/>
<accession>A0A645GZH6</accession>
<protein>
    <submittedName>
        <fullName evidence="2">Uncharacterized protein</fullName>
    </submittedName>
</protein>